<sequence>MKKIISLFLRLSIYAICGMLAFTGCKKVDDHATMVLSQPWFADHYTQQAGSWLAPVNWNYPATLIVGDTAMLLGKLFPSQPGTVITVGGVPIKIIDTAQFSPNYTTYNAQGKIDAVRFIVTKEMGIGKGRQVSITANGNIVTGPPVTIQLLGNSAARTDTTLWVDQLAHWMPADMDVYSRHQYDLVRCIHVDKSGNIYFNNQLSVQQVTAGQVSTVFKAGDVLHDDQGSFTIKQVLSSAVTFEGDSLYFSAEVQDNKTDESSHYIFRLCKMSLQTKVARTLNRTLVANTYAPDENGSPFQGNVSQLKIVASYLNTDLNNNLYYTNIYAPGSTTNDHSSWYGPSGISGGMAGADPYDGLILISRLDTDGRVHGLMNFEVFYPSIGYPVSANYYWCDPSGDYLYGFYTSNFVQYQMLPYNVTEDTKGSYIDTYQTKYAYQSYETDPKYKRVDGGGFLVDPTNVEFNQTMQLYDGATLAVVNYSLSSYNLQTKRMYVYAGTEIGSAYGSAPEAQNKETGLAKWVNFTGASLIGQDKNGAVYYCKGFNDYTKGVTFYKLYPKKQ</sequence>
<keyword evidence="1" id="KW-0812">Transmembrane</keyword>
<dbReference type="EMBL" id="JABAHZ010000004">
    <property type="protein sequence ID" value="NLR80395.1"/>
    <property type="molecule type" value="Genomic_DNA"/>
</dbReference>
<dbReference type="AlphaFoldDB" id="A0A847SME5"/>
<dbReference type="Proteomes" id="UP000552864">
    <property type="component" value="Unassembled WGS sequence"/>
</dbReference>
<evidence type="ECO:0000256" key="1">
    <source>
        <dbReference type="SAM" id="Phobius"/>
    </source>
</evidence>
<dbReference type="RefSeq" id="WP_168740074.1">
    <property type="nucleotide sequence ID" value="NZ_JABAHZ010000004.1"/>
</dbReference>
<proteinExistence type="predicted"/>
<feature type="transmembrane region" description="Helical" evidence="1">
    <location>
        <begin position="7"/>
        <end position="24"/>
    </location>
</feature>
<evidence type="ECO:0000313" key="3">
    <source>
        <dbReference type="Proteomes" id="UP000552864"/>
    </source>
</evidence>
<keyword evidence="1" id="KW-1133">Transmembrane helix</keyword>
<evidence type="ECO:0000313" key="2">
    <source>
        <dbReference type="EMBL" id="NLR80395.1"/>
    </source>
</evidence>
<accession>A0A847SME5</accession>
<dbReference type="PROSITE" id="PS51257">
    <property type="entry name" value="PROKAR_LIPOPROTEIN"/>
    <property type="match status" value="1"/>
</dbReference>
<organism evidence="2 3">
    <name type="scientific">Chitinophaga eiseniae</name>
    <dbReference type="NCBI Taxonomy" id="634771"/>
    <lineage>
        <taxon>Bacteria</taxon>
        <taxon>Pseudomonadati</taxon>
        <taxon>Bacteroidota</taxon>
        <taxon>Chitinophagia</taxon>
        <taxon>Chitinophagales</taxon>
        <taxon>Chitinophagaceae</taxon>
        <taxon>Chitinophaga</taxon>
    </lineage>
</organism>
<comment type="caution">
    <text evidence="2">The sequence shown here is derived from an EMBL/GenBank/DDBJ whole genome shotgun (WGS) entry which is preliminary data.</text>
</comment>
<keyword evidence="1" id="KW-0472">Membrane</keyword>
<keyword evidence="3" id="KW-1185">Reference proteome</keyword>
<name>A0A847SME5_9BACT</name>
<reference evidence="2 3" key="1">
    <citation type="submission" date="2020-04" db="EMBL/GenBank/DDBJ databases">
        <authorList>
            <person name="Yin C."/>
        </authorList>
    </citation>
    <scope>NUCLEOTIDE SEQUENCE [LARGE SCALE GENOMIC DNA]</scope>
    <source>
        <strain evidence="2 3">Ak56</strain>
    </source>
</reference>
<protein>
    <submittedName>
        <fullName evidence="2">Uncharacterized protein</fullName>
    </submittedName>
</protein>
<gene>
    <name evidence="2" type="ORF">HGH91_17325</name>
</gene>